<name>A0A840XK93_9MICO</name>
<dbReference type="OrthoDB" id="4171838at2"/>
<evidence type="ECO:0000313" key="2">
    <source>
        <dbReference type="EMBL" id="MBB5617277.1"/>
    </source>
</evidence>
<dbReference type="InterPro" id="IPR032330">
    <property type="entry name" value="EF-G-binding_C"/>
</dbReference>
<gene>
    <name evidence="2" type="ORF">BJ959_000773</name>
</gene>
<sequence length="164" mass="18046">MRELTADQIRASMVNASEAEIERMTLPGLHETLWSEREYLGWRDPAGSPRGYIVHWVDDRPVGILLRAASSALRPGIGAMCSLCHTPQPSTQVVMFSAPRGGEAGRDGNSVGTYICHDLGCPAIIRMVPTTSELTLMRDEVIARRSAGLQQRLERFTANILRTA</sequence>
<protein>
    <recommendedName>
        <fullName evidence="1">Elongation factor G-binding protein C-terminal treble-clef zinc-finger domain-containing protein</fullName>
    </recommendedName>
</protein>
<comment type="caution">
    <text evidence="2">The sequence shown here is derived from an EMBL/GenBank/DDBJ whole genome shotgun (WGS) entry which is preliminary data.</text>
</comment>
<dbReference type="AlphaFoldDB" id="A0A840XK93"/>
<dbReference type="Proteomes" id="UP000552883">
    <property type="component" value="Unassembled WGS sequence"/>
</dbReference>
<organism evidence="2 3">
    <name type="scientific">Microcella frigidaquae</name>
    <dbReference type="NCBI Taxonomy" id="424758"/>
    <lineage>
        <taxon>Bacteria</taxon>
        <taxon>Bacillati</taxon>
        <taxon>Actinomycetota</taxon>
        <taxon>Actinomycetes</taxon>
        <taxon>Micrococcales</taxon>
        <taxon>Microbacteriaceae</taxon>
        <taxon>Microcella</taxon>
    </lineage>
</organism>
<keyword evidence="3" id="KW-1185">Reference proteome</keyword>
<evidence type="ECO:0000313" key="3">
    <source>
        <dbReference type="Proteomes" id="UP000552883"/>
    </source>
</evidence>
<proteinExistence type="predicted"/>
<accession>A0A840XK93</accession>
<reference evidence="2 3" key="1">
    <citation type="submission" date="2020-08" db="EMBL/GenBank/DDBJ databases">
        <title>Sequencing the genomes of 1000 actinobacteria strains.</title>
        <authorList>
            <person name="Klenk H.-P."/>
        </authorList>
    </citation>
    <scope>NUCLEOTIDE SEQUENCE [LARGE SCALE GENOMIC DNA]</scope>
    <source>
        <strain evidence="2 3">DSM 23889</strain>
    </source>
</reference>
<feature type="domain" description="Elongation factor G-binding protein C-terminal treble-clef zinc-finger" evidence="1">
    <location>
        <begin position="8"/>
        <end position="160"/>
    </location>
</feature>
<dbReference type="EMBL" id="JACHBS010000001">
    <property type="protein sequence ID" value="MBB5617277.1"/>
    <property type="molecule type" value="Genomic_DNA"/>
</dbReference>
<dbReference type="Pfam" id="PF16571">
    <property type="entry name" value="FBP_C"/>
    <property type="match status" value="1"/>
</dbReference>
<evidence type="ECO:0000259" key="1">
    <source>
        <dbReference type="Pfam" id="PF16571"/>
    </source>
</evidence>
<dbReference type="RefSeq" id="WP_153982488.1">
    <property type="nucleotide sequence ID" value="NZ_BAAANZ010000009.1"/>
</dbReference>